<feature type="domain" description="Cyanobactin oxidase ThcOx second" evidence="2">
    <location>
        <begin position="116"/>
        <end position="222"/>
    </location>
</feature>
<dbReference type="InterPro" id="IPR020051">
    <property type="entry name" value="SagB-type_dehydrogenase"/>
</dbReference>
<evidence type="ECO:0000259" key="2">
    <source>
        <dbReference type="Pfam" id="PF22767"/>
    </source>
</evidence>
<organism evidence="3">
    <name type="scientific">freshwater sediment metagenome</name>
    <dbReference type="NCBI Taxonomy" id="556182"/>
    <lineage>
        <taxon>unclassified sequences</taxon>
        <taxon>metagenomes</taxon>
        <taxon>ecological metagenomes</taxon>
    </lineage>
</organism>
<accession>A0AA48LXB5</accession>
<dbReference type="Pfam" id="PF00881">
    <property type="entry name" value="Nitroreductase"/>
    <property type="match status" value="1"/>
</dbReference>
<dbReference type="PANTHER" id="PTHR43745">
    <property type="entry name" value="NITROREDUCTASE MJ1384-RELATED"/>
    <property type="match status" value="1"/>
</dbReference>
<proteinExistence type="predicted"/>
<dbReference type="InterPro" id="IPR000415">
    <property type="entry name" value="Nitroreductase-like"/>
</dbReference>
<protein>
    <recommendedName>
        <fullName evidence="4">Nitroreductase domain-containing protein</fullName>
    </recommendedName>
</protein>
<evidence type="ECO:0008006" key="4">
    <source>
        <dbReference type="Google" id="ProtNLM"/>
    </source>
</evidence>
<name>A0AA48LXB5_9ZZZZ</name>
<feature type="domain" description="Nitroreductase" evidence="1">
    <location>
        <begin position="268"/>
        <end position="460"/>
    </location>
</feature>
<evidence type="ECO:0000313" key="3">
    <source>
        <dbReference type="EMBL" id="CAJ0853281.1"/>
    </source>
</evidence>
<dbReference type="NCBIfam" id="TIGR03605">
    <property type="entry name" value="antibiot_sagB"/>
    <property type="match status" value="1"/>
</dbReference>
<dbReference type="Pfam" id="PF22767">
    <property type="entry name" value="ThcOx"/>
    <property type="match status" value="1"/>
</dbReference>
<dbReference type="InterPro" id="IPR052544">
    <property type="entry name" value="Bacteriocin_Proc_Enz"/>
</dbReference>
<evidence type="ECO:0000259" key="1">
    <source>
        <dbReference type="Pfam" id="PF00881"/>
    </source>
</evidence>
<dbReference type="AlphaFoldDB" id="A0AA48LXB5"/>
<sequence length="467" mass="50696">MQSRLLLQLSPGVSLQEDAGGILSVRFDGEALVLGKFSAEARRRATELETGLQIYPPLGGEAPEEEELLAAGRRLALHGLVEYRLSVDGTDIAIIEPQMRDYAPRLPNLDDSQQLALSRFAYLRRRGDDVVLESPRANAVVRLCDARLASTIAGLSKPASLAELHARPDFPGTEFIALLHDCEMVFAVVPEKGLRASEGDEALILWEFHDLLFHVRSTNGRHANPTGSLYAHSHLAPQPPTVRPSWPGASIDLSKFPTATDSPCAALLRARRSSRVYDDRQPITIAQLARLLDGAARIIAHRKLGGGDGEPPLDVAARPYPSGGASYELELYLAVHKCDGLPRGFYHYDADRHALVAIGATDRQLDAVLQDGKYAMGAPAPPQVLITMAARFGRVSWKYSGFAYSLVLKHVGVVMQTLYLMTTEMELGACAIGIGDIDLFSRMTGLPFHIEGAVGQIAIGSRAPDEE</sequence>
<dbReference type="CDD" id="cd02142">
    <property type="entry name" value="McbC_SagB-like_oxidoreductase"/>
    <property type="match status" value="1"/>
</dbReference>
<dbReference type="EMBL" id="OY288114">
    <property type="protein sequence ID" value="CAJ0853281.1"/>
    <property type="molecule type" value="Genomic_DNA"/>
</dbReference>
<dbReference type="InterPro" id="IPR054488">
    <property type="entry name" value="ThcOx_dom2"/>
</dbReference>
<dbReference type="PANTHER" id="PTHR43745:SF2">
    <property type="entry name" value="NITROREDUCTASE MJ1384-RELATED"/>
    <property type="match status" value="1"/>
</dbReference>
<dbReference type="SUPFAM" id="SSF55469">
    <property type="entry name" value="FMN-dependent nitroreductase-like"/>
    <property type="match status" value="1"/>
</dbReference>
<dbReference type="InterPro" id="IPR029479">
    <property type="entry name" value="Nitroreductase"/>
</dbReference>
<dbReference type="GO" id="GO:0016491">
    <property type="term" value="F:oxidoreductase activity"/>
    <property type="evidence" value="ECO:0007669"/>
    <property type="project" value="InterPro"/>
</dbReference>
<dbReference type="Gene3D" id="3.40.109.10">
    <property type="entry name" value="NADH Oxidase"/>
    <property type="match status" value="1"/>
</dbReference>
<reference evidence="3" key="1">
    <citation type="submission" date="2023-07" db="EMBL/GenBank/DDBJ databases">
        <authorList>
            <person name="Pelsma A.J. K."/>
        </authorList>
    </citation>
    <scope>NUCLEOTIDE SEQUENCE</scope>
</reference>
<gene>
    <name evidence="3" type="ORF">AMST5_00632</name>
</gene>